<comment type="caution">
    <text evidence="1">The sequence shown here is derived from an EMBL/GenBank/DDBJ whole genome shotgun (WGS) entry which is preliminary data.</text>
</comment>
<name>A0ABR3N8L8_9TELE</name>
<dbReference type="Proteomes" id="UP001558613">
    <property type="component" value="Unassembled WGS sequence"/>
</dbReference>
<protein>
    <submittedName>
        <fullName evidence="1">Uncharacterized protein</fullName>
    </submittedName>
</protein>
<keyword evidence="2" id="KW-1185">Reference proteome</keyword>
<evidence type="ECO:0000313" key="2">
    <source>
        <dbReference type="Proteomes" id="UP001558613"/>
    </source>
</evidence>
<proteinExistence type="predicted"/>
<reference evidence="1 2" key="1">
    <citation type="submission" date="2023-09" db="EMBL/GenBank/DDBJ databases">
        <authorList>
            <person name="Wang M."/>
        </authorList>
    </citation>
    <scope>NUCLEOTIDE SEQUENCE [LARGE SCALE GENOMIC DNA]</scope>
    <source>
        <strain evidence="1">GT-2023</strain>
        <tissue evidence="1">Liver</tissue>
    </source>
</reference>
<dbReference type="PANTHER" id="PTHR31912">
    <property type="entry name" value="IP13529P"/>
    <property type="match status" value="1"/>
</dbReference>
<dbReference type="PANTHER" id="PTHR31912:SF35">
    <property type="entry name" value="C2H2-TYPE DOMAIN-CONTAINING PROTEIN"/>
    <property type="match status" value="1"/>
</dbReference>
<organism evidence="1 2">
    <name type="scientific">Cirrhinus molitorella</name>
    <name type="common">mud carp</name>
    <dbReference type="NCBI Taxonomy" id="172907"/>
    <lineage>
        <taxon>Eukaryota</taxon>
        <taxon>Metazoa</taxon>
        <taxon>Chordata</taxon>
        <taxon>Craniata</taxon>
        <taxon>Vertebrata</taxon>
        <taxon>Euteleostomi</taxon>
        <taxon>Actinopterygii</taxon>
        <taxon>Neopterygii</taxon>
        <taxon>Teleostei</taxon>
        <taxon>Ostariophysi</taxon>
        <taxon>Cypriniformes</taxon>
        <taxon>Cyprinidae</taxon>
        <taxon>Labeoninae</taxon>
        <taxon>Labeonini</taxon>
        <taxon>Cirrhinus</taxon>
    </lineage>
</organism>
<evidence type="ECO:0000313" key="1">
    <source>
        <dbReference type="EMBL" id="KAL1273096.1"/>
    </source>
</evidence>
<accession>A0ABR3N8L8</accession>
<gene>
    <name evidence="1" type="ORF">QQF64_028958</name>
</gene>
<sequence>MINSGKSELTAIFFSSEPSRSRLLHFSVALHFSTALNDVKKYGYGAILEPLLKDLEVLEQQGLYVQKLGTTVRASRQDIDIHEVKEGVFPLRTVEAHKQDLLELNRHQLVSVNGVKSDCVLDRLSHFRTIQGFPPDFMHDLFEGIVPRELSLCIKSLISKHYFTIDELNSIIESFPFKFTDKTNRPHPISKSFASKKSIGGNCHENWTLLRLLPLMIGHIIPEDDKTWGILLDLKEIVELLASGHFSEETLAYLECKISDHRCLLKEVFPDFHLLPKHHFLEHYPELIRRFGPLVDFWTIRFEAKHSFFKRVVHDSHNFRNILLTLSTKHQLSLAYHLDLPSLFRPDLEVGHTAIVSPDALEHSMRRAVEQKYGNISLVSLATHACLYGTKYSEGMFLSVGHTSGLPDFGKLVKIVVVSSKVSFLIEPYHAWYMEHLRSYELMKKQSSELVIVELHELNGYQPLYPYTKAGKLMVTSKVYLLH</sequence>
<dbReference type="EMBL" id="JAYMGO010000006">
    <property type="protein sequence ID" value="KAL1273096.1"/>
    <property type="molecule type" value="Genomic_DNA"/>
</dbReference>